<keyword evidence="2" id="KW-0472">Membrane</keyword>
<dbReference type="EMBL" id="JACMSC010000007">
    <property type="protein sequence ID" value="KAG6513566.1"/>
    <property type="molecule type" value="Genomic_DNA"/>
</dbReference>
<name>A0A8J5GZM9_ZINOF</name>
<evidence type="ECO:0000256" key="1">
    <source>
        <dbReference type="SAM" id="MobiDB-lite"/>
    </source>
</evidence>
<keyword evidence="2" id="KW-1133">Transmembrane helix</keyword>
<accession>A0A8J5GZM9</accession>
<dbReference type="Proteomes" id="UP000734854">
    <property type="component" value="Unassembled WGS sequence"/>
</dbReference>
<dbReference type="AlphaFoldDB" id="A0A8J5GZM9"/>
<comment type="caution">
    <text evidence="3">The sequence shown here is derived from an EMBL/GenBank/DDBJ whole genome shotgun (WGS) entry which is preliminary data.</text>
</comment>
<keyword evidence="4" id="KW-1185">Reference proteome</keyword>
<sequence>MTESVGDRQSKRRQRRPAAFGRGRRQRPAGPRDNGEDELTTATYEKPNESDASSRRITRSSTGPMGHAEIASGVRKWDEGQFPTKESIFTSLQVYAQYKSFLAQHLRKQRCRTAMASRGLTFSIAIAVAVVTVMISMEATTAQRNNNNNGRGRGNGRGKGFLDPASTHYIVLDPRSATGQERFFCLARGRCHYQIIDCPAQCPQRKPRRNRRVKGCFADCSSRCETTCRRRLPNCRGYGSVCYDPRFVGGDGQMFYFHGAKGGNFSLVSDEQFQINAHFIGWRPEGRSRDFTWVQSLAVIFDSHVLVVAAKPVAKWDDRLDALAVLWDGEEVDLPADGDAEWRRALPESNGEEIDEIIEVDQREVVVERTADRNSAKVTVSGLVEMDVKVAPITAEEDRAHNYRLPPGDAFAHLEMQFQFKRLTEKVEGVLGQTYRPGYVSPVKKGVAMPMMGGEDKYQLPSFLSTTCAKCIYRPAAGVVDVAQY</sequence>
<feature type="transmembrane region" description="Helical" evidence="2">
    <location>
        <begin position="115"/>
        <end position="137"/>
    </location>
</feature>
<dbReference type="Pfam" id="PF06830">
    <property type="entry name" value="Root_cap"/>
    <property type="match status" value="1"/>
</dbReference>
<dbReference type="PANTHER" id="PTHR31656">
    <property type="entry name" value="ROOT CAP DOMAIN-CONTAINING PROTEIN"/>
    <property type="match status" value="1"/>
</dbReference>
<feature type="region of interest" description="Disordered" evidence="1">
    <location>
        <begin position="1"/>
        <end position="72"/>
    </location>
</feature>
<evidence type="ECO:0000313" key="3">
    <source>
        <dbReference type="EMBL" id="KAG6513566.1"/>
    </source>
</evidence>
<proteinExistence type="predicted"/>
<organism evidence="3 4">
    <name type="scientific">Zingiber officinale</name>
    <name type="common">Ginger</name>
    <name type="synonym">Amomum zingiber</name>
    <dbReference type="NCBI Taxonomy" id="94328"/>
    <lineage>
        <taxon>Eukaryota</taxon>
        <taxon>Viridiplantae</taxon>
        <taxon>Streptophyta</taxon>
        <taxon>Embryophyta</taxon>
        <taxon>Tracheophyta</taxon>
        <taxon>Spermatophyta</taxon>
        <taxon>Magnoliopsida</taxon>
        <taxon>Liliopsida</taxon>
        <taxon>Zingiberales</taxon>
        <taxon>Zingiberaceae</taxon>
        <taxon>Zingiber</taxon>
    </lineage>
</organism>
<reference evidence="3 4" key="1">
    <citation type="submission" date="2020-08" db="EMBL/GenBank/DDBJ databases">
        <title>Plant Genome Project.</title>
        <authorList>
            <person name="Zhang R.-G."/>
        </authorList>
    </citation>
    <scope>NUCLEOTIDE SEQUENCE [LARGE SCALE GENOMIC DNA]</scope>
    <source>
        <tissue evidence="3">Rhizome</tissue>
    </source>
</reference>
<dbReference type="InterPro" id="IPR009646">
    <property type="entry name" value="Root_cap"/>
</dbReference>
<evidence type="ECO:0000313" key="4">
    <source>
        <dbReference type="Proteomes" id="UP000734854"/>
    </source>
</evidence>
<gene>
    <name evidence="3" type="ORF">ZIOFF_023898</name>
</gene>
<evidence type="ECO:0000256" key="2">
    <source>
        <dbReference type="SAM" id="Phobius"/>
    </source>
</evidence>
<keyword evidence="2" id="KW-0812">Transmembrane</keyword>
<protein>
    <submittedName>
        <fullName evidence="3">Uncharacterized protein</fullName>
    </submittedName>
</protein>
<feature type="compositionally biased region" description="Basic residues" evidence="1">
    <location>
        <begin position="10"/>
        <end position="27"/>
    </location>
</feature>